<dbReference type="GO" id="GO:0005737">
    <property type="term" value="C:cytoplasm"/>
    <property type="evidence" value="ECO:0007669"/>
    <property type="project" value="UniProtKB-SubCell"/>
</dbReference>
<organism evidence="3 4">
    <name type="scientific">Shewanella maritima</name>
    <dbReference type="NCBI Taxonomy" id="2520507"/>
    <lineage>
        <taxon>Bacteria</taxon>
        <taxon>Pseudomonadati</taxon>
        <taxon>Pseudomonadota</taxon>
        <taxon>Gammaproteobacteria</taxon>
        <taxon>Alteromonadales</taxon>
        <taxon>Shewanellaceae</taxon>
        <taxon>Shewanella</taxon>
    </lineage>
</organism>
<dbReference type="Gene3D" id="3.30.70.260">
    <property type="match status" value="2"/>
</dbReference>
<dbReference type="Pfam" id="PF13740">
    <property type="entry name" value="ACT_6"/>
    <property type="match status" value="1"/>
</dbReference>
<dbReference type="EMBL" id="CP036200">
    <property type="protein sequence ID" value="QBF81662.1"/>
    <property type="molecule type" value="Genomic_DNA"/>
</dbReference>
<keyword evidence="1" id="KW-0678">Repressor</keyword>
<dbReference type="CDD" id="cd02116">
    <property type="entry name" value="ACT"/>
    <property type="match status" value="1"/>
</dbReference>
<evidence type="ECO:0000259" key="2">
    <source>
        <dbReference type="PROSITE" id="PS51671"/>
    </source>
</evidence>
<dbReference type="InterPro" id="IPR002912">
    <property type="entry name" value="ACT_dom"/>
</dbReference>
<dbReference type="InterPro" id="IPR045865">
    <property type="entry name" value="ACT-like_dom_sf"/>
</dbReference>
<gene>
    <name evidence="3" type="ORF">EXU30_02355</name>
</gene>
<dbReference type="KEGG" id="smai:EXU30_02355"/>
<name>A0A411PDX5_9GAMM</name>
<keyword evidence="4" id="KW-1185">Reference proteome</keyword>
<comment type="subcellular location">
    <subcellularLocation>
        <location evidence="1">Cytoplasm</location>
    </subcellularLocation>
</comment>
<keyword evidence="1" id="KW-0804">Transcription</keyword>
<evidence type="ECO:0000313" key="3">
    <source>
        <dbReference type="EMBL" id="QBF81662.1"/>
    </source>
</evidence>
<dbReference type="GO" id="GO:0006355">
    <property type="term" value="P:regulation of DNA-templated transcription"/>
    <property type="evidence" value="ECO:0007669"/>
    <property type="project" value="UniProtKB-UniRule"/>
</dbReference>
<dbReference type="InterPro" id="IPR016867">
    <property type="entry name" value="GcvR"/>
</dbReference>
<protein>
    <recommendedName>
        <fullName evidence="1">Glycine cleavage system transcriptional repressor</fullName>
    </recommendedName>
</protein>
<sequence length="165" mass="18403">MMRYLITLQAPDRKGLVEQIANLISRHNGNWLDSEMRHIEGFFAAILQIEVPAEHIDDLIEGLECIEGLSFTHAKAQKVSEPDHTLRYQLVANDRPGIVLQISNQLNSIGINIEKFSSQFESASHTGIPLFKASFGISSAKALDEEQIEQALYTLGDDVLLDKLS</sequence>
<dbReference type="PANTHER" id="PTHR34875:SF6">
    <property type="entry name" value="UPF0237 PROTEIN MJ1558"/>
    <property type="match status" value="1"/>
</dbReference>
<feature type="domain" description="ACT" evidence="2">
    <location>
        <begin position="5"/>
        <end position="81"/>
    </location>
</feature>
<reference evidence="3 4" key="1">
    <citation type="submission" date="2019-02" db="EMBL/GenBank/DDBJ databases">
        <title>Shewanella sp. D4-2 isolated from Dokdo Island.</title>
        <authorList>
            <person name="Baek K."/>
        </authorList>
    </citation>
    <scope>NUCLEOTIDE SEQUENCE [LARGE SCALE GENOMIC DNA]</scope>
    <source>
        <strain evidence="3 4">D4-2</strain>
    </source>
</reference>
<dbReference type="OrthoDB" id="12860at2"/>
<dbReference type="SUPFAM" id="SSF55021">
    <property type="entry name" value="ACT-like"/>
    <property type="match status" value="2"/>
</dbReference>
<accession>A0A411PDX5</accession>
<evidence type="ECO:0000256" key="1">
    <source>
        <dbReference type="PIRNR" id="PIRNR028103"/>
    </source>
</evidence>
<dbReference type="PIRSF" id="PIRSF028103">
    <property type="entry name" value="GcvR"/>
    <property type="match status" value="1"/>
</dbReference>
<dbReference type="PROSITE" id="PS51671">
    <property type="entry name" value="ACT"/>
    <property type="match status" value="1"/>
</dbReference>
<dbReference type="AlphaFoldDB" id="A0A411PDX5"/>
<dbReference type="RefSeq" id="WP_130597636.1">
    <property type="nucleotide sequence ID" value="NZ_CP036200.1"/>
</dbReference>
<dbReference type="InterPro" id="IPR050990">
    <property type="entry name" value="UPF0237/GcvR_regulator"/>
</dbReference>
<proteinExistence type="predicted"/>
<dbReference type="Proteomes" id="UP000291106">
    <property type="component" value="Chromosome"/>
</dbReference>
<keyword evidence="1" id="KW-0963">Cytoplasm</keyword>
<dbReference type="PANTHER" id="PTHR34875">
    <property type="entry name" value="UPF0237 PROTEIN MJ1558"/>
    <property type="match status" value="1"/>
</dbReference>
<evidence type="ECO:0000313" key="4">
    <source>
        <dbReference type="Proteomes" id="UP000291106"/>
    </source>
</evidence>